<feature type="transmembrane region" description="Helical" evidence="7">
    <location>
        <begin position="129"/>
        <end position="148"/>
    </location>
</feature>
<feature type="transmembrane region" description="Helical" evidence="7">
    <location>
        <begin position="70"/>
        <end position="90"/>
    </location>
</feature>
<dbReference type="CDD" id="cd06261">
    <property type="entry name" value="TM_PBP2"/>
    <property type="match status" value="1"/>
</dbReference>
<evidence type="ECO:0000256" key="4">
    <source>
        <dbReference type="ARBA" id="ARBA00022692"/>
    </source>
</evidence>
<keyword evidence="4 7" id="KW-0812">Transmembrane</keyword>
<dbReference type="Proteomes" id="UP000243904">
    <property type="component" value="Chromosome I"/>
</dbReference>
<reference evidence="10" key="1">
    <citation type="submission" date="2016-10" db="EMBL/GenBank/DDBJ databases">
        <authorList>
            <person name="Varghese N."/>
            <person name="Submissions S."/>
        </authorList>
    </citation>
    <scope>NUCLEOTIDE SEQUENCE [LARGE SCALE GENOMIC DNA]</scope>
    <source>
        <strain evidence="10">GAS369</strain>
    </source>
</reference>
<evidence type="ECO:0000256" key="2">
    <source>
        <dbReference type="ARBA" id="ARBA00022448"/>
    </source>
</evidence>
<keyword evidence="2 7" id="KW-0813">Transport</keyword>
<feature type="transmembrane region" description="Helical" evidence="7">
    <location>
        <begin position="169"/>
        <end position="194"/>
    </location>
</feature>
<organism evidence="9 10">
    <name type="scientific">Bradyrhizobium canariense</name>
    <dbReference type="NCBI Taxonomy" id="255045"/>
    <lineage>
        <taxon>Bacteria</taxon>
        <taxon>Pseudomonadati</taxon>
        <taxon>Pseudomonadota</taxon>
        <taxon>Alphaproteobacteria</taxon>
        <taxon>Hyphomicrobiales</taxon>
        <taxon>Nitrobacteraceae</taxon>
        <taxon>Bradyrhizobium</taxon>
    </lineage>
</organism>
<evidence type="ECO:0000256" key="6">
    <source>
        <dbReference type="ARBA" id="ARBA00023136"/>
    </source>
</evidence>
<evidence type="ECO:0000256" key="5">
    <source>
        <dbReference type="ARBA" id="ARBA00022989"/>
    </source>
</evidence>
<dbReference type="Pfam" id="PF00528">
    <property type="entry name" value="BPD_transp_1"/>
    <property type="match status" value="1"/>
</dbReference>
<feature type="transmembrane region" description="Helical" evidence="7">
    <location>
        <begin position="225"/>
        <end position="244"/>
    </location>
</feature>
<dbReference type="PROSITE" id="PS50928">
    <property type="entry name" value="ABC_TM1"/>
    <property type="match status" value="1"/>
</dbReference>
<dbReference type="InterPro" id="IPR000515">
    <property type="entry name" value="MetI-like"/>
</dbReference>
<dbReference type="GO" id="GO:0005886">
    <property type="term" value="C:plasma membrane"/>
    <property type="evidence" value="ECO:0007669"/>
    <property type="project" value="UniProtKB-SubCell"/>
</dbReference>
<feature type="domain" description="ABC transmembrane type-1" evidence="8">
    <location>
        <begin position="63"/>
        <end position="243"/>
    </location>
</feature>
<name>A0A1H1XPX1_9BRAD</name>
<dbReference type="AlphaFoldDB" id="A0A1H1XPX1"/>
<gene>
    <name evidence="9" type="ORF">SAMN05444158_4426</name>
</gene>
<dbReference type="SUPFAM" id="SSF161098">
    <property type="entry name" value="MetI-like"/>
    <property type="match status" value="1"/>
</dbReference>
<sequence length="260" mass="29495">MIEAGAPRLRLQTNYIHFASVACFLFFWFILSKTLPSDVLPGPVPVFATLWSNLASGEFFYDAAWTLSRVFLSFISAMMIGVPIGIAMGLNRRVEAAAVIWVMVFLTVPGLVYLILMFMWFGLNEVSTVLAITVTGLPSVIIVIWEGVKTIDNKLTSMARAFGVPRTRRISGVLLPQMLPFFFSATRFGLGVMWKLTVFAELMGRSEGVGFKLNYWYQLYNMRQVLAWTLSFTLVMLLIELGIIKQLERRLFIWRPRAVL</sequence>
<evidence type="ECO:0000259" key="8">
    <source>
        <dbReference type="PROSITE" id="PS50928"/>
    </source>
</evidence>
<dbReference type="EMBL" id="LT629750">
    <property type="protein sequence ID" value="SDT11182.1"/>
    <property type="molecule type" value="Genomic_DNA"/>
</dbReference>
<protein>
    <submittedName>
        <fullName evidence="9">NitT/TauT family transport system permease protein</fullName>
    </submittedName>
</protein>
<dbReference type="Gene3D" id="1.10.3720.10">
    <property type="entry name" value="MetI-like"/>
    <property type="match status" value="1"/>
</dbReference>
<dbReference type="InterPro" id="IPR035906">
    <property type="entry name" value="MetI-like_sf"/>
</dbReference>
<accession>A0A1H1XPX1</accession>
<keyword evidence="10" id="KW-1185">Reference proteome</keyword>
<comment type="similarity">
    <text evidence="7">Belongs to the binding-protein-dependent transport system permease family.</text>
</comment>
<dbReference type="PANTHER" id="PTHR30151">
    <property type="entry name" value="ALKANE SULFONATE ABC TRANSPORTER-RELATED, MEMBRANE SUBUNIT"/>
    <property type="match status" value="1"/>
</dbReference>
<evidence type="ECO:0000256" key="1">
    <source>
        <dbReference type="ARBA" id="ARBA00004651"/>
    </source>
</evidence>
<evidence type="ECO:0000256" key="3">
    <source>
        <dbReference type="ARBA" id="ARBA00022475"/>
    </source>
</evidence>
<evidence type="ECO:0000313" key="9">
    <source>
        <dbReference type="EMBL" id="SDT11182.1"/>
    </source>
</evidence>
<keyword evidence="3" id="KW-1003">Cell membrane</keyword>
<keyword evidence="6 7" id="KW-0472">Membrane</keyword>
<feature type="transmembrane region" description="Helical" evidence="7">
    <location>
        <begin position="12"/>
        <end position="31"/>
    </location>
</feature>
<evidence type="ECO:0000313" key="10">
    <source>
        <dbReference type="Proteomes" id="UP000243904"/>
    </source>
</evidence>
<comment type="subcellular location">
    <subcellularLocation>
        <location evidence="1 7">Cell membrane</location>
        <topology evidence="1 7">Multi-pass membrane protein</topology>
    </subcellularLocation>
</comment>
<dbReference type="GO" id="GO:0055085">
    <property type="term" value="P:transmembrane transport"/>
    <property type="evidence" value="ECO:0007669"/>
    <property type="project" value="InterPro"/>
</dbReference>
<proteinExistence type="inferred from homology"/>
<feature type="transmembrane region" description="Helical" evidence="7">
    <location>
        <begin position="97"/>
        <end position="123"/>
    </location>
</feature>
<dbReference type="PANTHER" id="PTHR30151:SF38">
    <property type="entry name" value="ALIPHATIC SULFONATES TRANSPORT PERMEASE PROTEIN SSUC-RELATED"/>
    <property type="match status" value="1"/>
</dbReference>
<keyword evidence="5 7" id="KW-1133">Transmembrane helix</keyword>
<evidence type="ECO:0000256" key="7">
    <source>
        <dbReference type="RuleBase" id="RU363032"/>
    </source>
</evidence>